<evidence type="ECO:0000313" key="3">
    <source>
        <dbReference type="EMBL" id="KAK2170178.1"/>
    </source>
</evidence>
<feature type="domain" description="Tyrosine-protein phosphatase" evidence="1">
    <location>
        <begin position="1"/>
        <end position="130"/>
    </location>
</feature>
<reference evidence="3" key="1">
    <citation type="journal article" date="2023" name="Mol. Biol. Evol.">
        <title>Third-Generation Sequencing Reveals the Adaptive Role of the Epigenome in Three Deep-Sea Polychaetes.</title>
        <authorList>
            <person name="Perez M."/>
            <person name="Aroh O."/>
            <person name="Sun Y."/>
            <person name="Lan Y."/>
            <person name="Juniper S.K."/>
            <person name="Young C.R."/>
            <person name="Angers B."/>
            <person name="Qian P.Y."/>
        </authorList>
    </citation>
    <scope>NUCLEOTIDE SEQUENCE</scope>
    <source>
        <strain evidence="3">P08H-3</strain>
    </source>
</reference>
<feature type="domain" description="Tyrosine specific protein phosphatases" evidence="2">
    <location>
        <begin position="42"/>
        <end position="121"/>
    </location>
</feature>
<protein>
    <submittedName>
        <fullName evidence="3">Uncharacterized protein</fullName>
    </submittedName>
</protein>
<sequence>MYILYKQDDRRQHSSKPHNVRHYQLLGWPNNEVFPPDKGILLSLIEEVHRCQQEQKHTEDTKKIDHMVIQCLNGGTRSGLFCGVSHIVYNIKMDQEVDALLSARSVSRRRQQFFQTLDEYKFLYEVALEFISSFHTYANMS</sequence>
<organism evidence="3 4">
    <name type="scientific">Paralvinella palmiformis</name>
    <dbReference type="NCBI Taxonomy" id="53620"/>
    <lineage>
        <taxon>Eukaryota</taxon>
        <taxon>Metazoa</taxon>
        <taxon>Spiralia</taxon>
        <taxon>Lophotrochozoa</taxon>
        <taxon>Annelida</taxon>
        <taxon>Polychaeta</taxon>
        <taxon>Sedentaria</taxon>
        <taxon>Canalipalpata</taxon>
        <taxon>Terebellida</taxon>
        <taxon>Terebelliformia</taxon>
        <taxon>Alvinellidae</taxon>
        <taxon>Paralvinella</taxon>
    </lineage>
</organism>
<dbReference type="PANTHER" id="PTHR19134:SF449">
    <property type="entry name" value="TYROSINE-PROTEIN PHOSPHATASE 1"/>
    <property type="match status" value="1"/>
</dbReference>
<dbReference type="Gene3D" id="3.90.190.10">
    <property type="entry name" value="Protein tyrosine phosphatase superfamily"/>
    <property type="match status" value="1"/>
</dbReference>
<gene>
    <name evidence="3" type="ORF">LSH36_4g21027</name>
</gene>
<proteinExistence type="predicted"/>
<dbReference type="InterPro" id="IPR029021">
    <property type="entry name" value="Prot-tyrosine_phosphatase-like"/>
</dbReference>
<dbReference type="GO" id="GO:0004725">
    <property type="term" value="F:protein tyrosine phosphatase activity"/>
    <property type="evidence" value="ECO:0007669"/>
    <property type="project" value="InterPro"/>
</dbReference>
<evidence type="ECO:0000313" key="4">
    <source>
        <dbReference type="Proteomes" id="UP001208570"/>
    </source>
</evidence>
<dbReference type="InterPro" id="IPR003595">
    <property type="entry name" value="Tyr_Pase_cat"/>
</dbReference>
<dbReference type="PROSITE" id="PS50055">
    <property type="entry name" value="TYR_PHOSPHATASE_PTP"/>
    <property type="match status" value="1"/>
</dbReference>
<dbReference type="PROSITE" id="PS50056">
    <property type="entry name" value="TYR_PHOSPHATASE_2"/>
    <property type="match status" value="1"/>
</dbReference>
<dbReference type="Proteomes" id="UP001208570">
    <property type="component" value="Unassembled WGS sequence"/>
</dbReference>
<name>A0AAD9KEI5_9ANNE</name>
<comment type="caution">
    <text evidence="3">The sequence shown here is derived from an EMBL/GenBank/DDBJ whole genome shotgun (WGS) entry which is preliminary data.</text>
</comment>
<dbReference type="InterPro" id="IPR050348">
    <property type="entry name" value="Protein-Tyr_Phosphatase"/>
</dbReference>
<dbReference type="SMART" id="SM00404">
    <property type="entry name" value="PTPc_motif"/>
    <property type="match status" value="1"/>
</dbReference>
<dbReference type="Pfam" id="PF00102">
    <property type="entry name" value="Y_phosphatase"/>
    <property type="match status" value="1"/>
</dbReference>
<dbReference type="EMBL" id="JAODUP010000004">
    <property type="protein sequence ID" value="KAK2170178.1"/>
    <property type="molecule type" value="Genomic_DNA"/>
</dbReference>
<dbReference type="InterPro" id="IPR000387">
    <property type="entry name" value="Tyr_Pase_dom"/>
</dbReference>
<dbReference type="AlphaFoldDB" id="A0AAD9KEI5"/>
<keyword evidence="4" id="KW-1185">Reference proteome</keyword>
<evidence type="ECO:0000259" key="2">
    <source>
        <dbReference type="PROSITE" id="PS50056"/>
    </source>
</evidence>
<dbReference type="SUPFAM" id="SSF52799">
    <property type="entry name" value="(Phosphotyrosine protein) phosphatases II"/>
    <property type="match status" value="1"/>
</dbReference>
<dbReference type="PANTHER" id="PTHR19134">
    <property type="entry name" value="RECEPTOR-TYPE TYROSINE-PROTEIN PHOSPHATASE"/>
    <property type="match status" value="1"/>
</dbReference>
<accession>A0AAD9KEI5</accession>
<dbReference type="InterPro" id="IPR000242">
    <property type="entry name" value="PTP_cat"/>
</dbReference>
<evidence type="ECO:0000259" key="1">
    <source>
        <dbReference type="PROSITE" id="PS50055"/>
    </source>
</evidence>